<comment type="subcellular location">
    <subcellularLocation>
        <location evidence="1">Cell membrane</location>
        <topology evidence="1">Multi-pass membrane protein</topology>
    </subcellularLocation>
</comment>
<feature type="transmembrane region" description="Helical" evidence="7">
    <location>
        <begin position="104"/>
        <end position="132"/>
    </location>
</feature>
<evidence type="ECO:0000313" key="11">
    <source>
        <dbReference type="EMBL" id="QAR31252.1"/>
    </source>
</evidence>
<evidence type="ECO:0000256" key="2">
    <source>
        <dbReference type="ARBA" id="ARBA00008017"/>
    </source>
</evidence>
<dbReference type="GO" id="GO:0005886">
    <property type="term" value="C:plasma membrane"/>
    <property type="evidence" value="ECO:0007669"/>
    <property type="project" value="UniProtKB-SubCell"/>
</dbReference>
<keyword evidence="4 7" id="KW-0812">Transmembrane</keyword>
<proteinExistence type="inferred from homology"/>
<dbReference type="InterPro" id="IPR011066">
    <property type="entry name" value="MscS_channel_C_sf"/>
</dbReference>
<dbReference type="AlphaFoldDB" id="A0A410JSV0"/>
<dbReference type="OrthoDB" id="9809206at2"/>
<dbReference type="SUPFAM" id="SSF82861">
    <property type="entry name" value="Mechanosensitive channel protein MscS (YggB), transmembrane region"/>
    <property type="match status" value="1"/>
</dbReference>
<feature type="transmembrane region" description="Helical" evidence="7">
    <location>
        <begin position="70"/>
        <end position="92"/>
    </location>
</feature>
<accession>A0A410JSV0</accession>
<dbReference type="PANTHER" id="PTHR30347:SF1">
    <property type="entry name" value="MECHANOSENSITIVE CHANNEL MSCK"/>
    <property type="match status" value="1"/>
</dbReference>
<dbReference type="Gene3D" id="1.10.287.1260">
    <property type="match status" value="1"/>
</dbReference>
<evidence type="ECO:0000259" key="8">
    <source>
        <dbReference type="Pfam" id="PF00924"/>
    </source>
</evidence>
<protein>
    <submittedName>
        <fullName evidence="11">Mechanosensitive ion channel</fullName>
    </submittedName>
</protein>
<dbReference type="Proteomes" id="UP000287701">
    <property type="component" value="Chromosome"/>
</dbReference>
<dbReference type="InterPro" id="IPR010920">
    <property type="entry name" value="LSM_dom_sf"/>
</dbReference>
<evidence type="ECO:0000256" key="3">
    <source>
        <dbReference type="ARBA" id="ARBA00022475"/>
    </source>
</evidence>
<evidence type="ECO:0000313" key="12">
    <source>
        <dbReference type="Proteomes" id="UP000287701"/>
    </source>
</evidence>
<feature type="domain" description="Mechanosensitive ion channel MscS" evidence="8">
    <location>
        <begin position="119"/>
        <end position="185"/>
    </location>
</feature>
<dbReference type="InterPro" id="IPR023408">
    <property type="entry name" value="MscS_beta-dom_sf"/>
</dbReference>
<keyword evidence="6 7" id="KW-0472">Membrane</keyword>
<evidence type="ECO:0000256" key="4">
    <source>
        <dbReference type="ARBA" id="ARBA00022692"/>
    </source>
</evidence>
<dbReference type="Gene3D" id="3.30.70.100">
    <property type="match status" value="1"/>
</dbReference>
<keyword evidence="5 7" id="KW-1133">Transmembrane helix</keyword>
<dbReference type="InterPro" id="IPR011014">
    <property type="entry name" value="MscS_channel_TM-2"/>
</dbReference>
<dbReference type="SUPFAM" id="SSF50182">
    <property type="entry name" value="Sm-like ribonucleoproteins"/>
    <property type="match status" value="1"/>
</dbReference>
<dbReference type="GO" id="GO:0008381">
    <property type="term" value="F:mechanosensitive monoatomic ion channel activity"/>
    <property type="evidence" value="ECO:0007669"/>
    <property type="project" value="UniProtKB-ARBA"/>
</dbReference>
<organism evidence="11 12">
    <name type="scientific">Ornithobacterium rhinotracheale</name>
    <dbReference type="NCBI Taxonomy" id="28251"/>
    <lineage>
        <taxon>Bacteria</taxon>
        <taxon>Pseudomonadati</taxon>
        <taxon>Bacteroidota</taxon>
        <taxon>Flavobacteriia</taxon>
        <taxon>Flavobacteriales</taxon>
        <taxon>Weeksellaceae</taxon>
        <taxon>Ornithobacterium</taxon>
    </lineage>
</organism>
<dbReference type="Pfam" id="PF00924">
    <property type="entry name" value="MS_channel_2nd"/>
    <property type="match status" value="1"/>
</dbReference>
<evidence type="ECO:0000256" key="6">
    <source>
        <dbReference type="ARBA" id="ARBA00023136"/>
    </source>
</evidence>
<sequence length="307" mass="35023">MEESKEVANQLWEQIKAFFNMELVKIGQKPFTLLTALYIVVAFVILLFLSKKLSKFLENKVLSSRIADRGVRSSVSAIFKYIFIFLGIIFIFQSAGFDFGSFSYLAGALGVGIGFGLQNIAQNFISGLVILFERPIKVGDRIEVGNIVGDVTSISMRSTKIVTNDNINVIVPNSEFINNKVINWSYNERKVRFRFPIGVSYNESPSKVREITLEVAQKHKGVLKFPEPQLLFDDYGDSSLNFELVVWTSTYIQRPKLLKSELYYAIFEAFSKEGIEIPFPQRDLNLRNGFEHINHFLIKKTLSDEEI</sequence>
<dbReference type="Pfam" id="PF21082">
    <property type="entry name" value="MS_channel_3rd"/>
    <property type="match status" value="1"/>
</dbReference>
<reference evidence="11 12" key="1">
    <citation type="submission" date="2019-01" db="EMBL/GenBank/DDBJ databases">
        <title>Whole Genome of Ornithobacterium rhinotracheale FARPER-174b.</title>
        <authorList>
            <person name="Tataje-Lavanda L.A."/>
            <person name="Montalvan A."/>
            <person name="Montesinos R."/>
            <person name="Zimic M."/>
            <person name="Fernandez-Sanchez M."/>
            <person name="Fernandez-Diaz M."/>
        </authorList>
    </citation>
    <scope>NUCLEOTIDE SEQUENCE [LARGE SCALE GENOMIC DNA]</scope>
    <source>
        <strain evidence="11 12">FARPER-174b</strain>
    </source>
</reference>
<name>A0A410JSV0_ORNRH</name>
<dbReference type="InterPro" id="IPR052702">
    <property type="entry name" value="MscS-like_channel"/>
</dbReference>
<dbReference type="InterPro" id="IPR049278">
    <property type="entry name" value="MS_channel_C"/>
</dbReference>
<evidence type="ECO:0000259" key="9">
    <source>
        <dbReference type="Pfam" id="PF21082"/>
    </source>
</evidence>
<feature type="domain" description="Mechanosensitive ion channel transmembrane helices 2/3" evidence="10">
    <location>
        <begin position="78"/>
        <end position="118"/>
    </location>
</feature>
<dbReference type="Pfam" id="PF21088">
    <property type="entry name" value="MS_channel_1st"/>
    <property type="match status" value="1"/>
</dbReference>
<dbReference type="EMBL" id="CP035107">
    <property type="protein sequence ID" value="QAR31252.1"/>
    <property type="molecule type" value="Genomic_DNA"/>
</dbReference>
<dbReference type="InterPro" id="IPR049142">
    <property type="entry name" value="MS_channel_1st"/>
</dbReference>
<evidence type="ECO:0000259" key="10">
    <source>
        <dbReference type="Pfam" id="PF21088"/>
    </source>
</evidence>
<comment type="similarity">
    <text evidence="2">Belongs to the MscS (TC 1.A.23) family.</text>
</comment>
<evidence type="ECO:0000256" key="5">
    <source>
        <dbReference type="ARBA" id="ARBA00022989"/>
    </source>
</evidence>
<feature type="transmembrane region" description="Helical" evidence="7">
    <location>
        <begin position="31"/>
        <end position="49"/>
    </location>
</feature>
<evidence type="ECO:0000256" key="7">
    <source>
        <dbReference type="SAM" id="Phobius"/>
    </source>
</evidence>
<dbReference type="RefSeq" id="WP_128501689.1">
    <property type="nucleotide sequence ID" value="NZ_CP035107.1"/>
</dbReference>
<dbReference type="Gene3D" id="2.30.30.60">
    <property type="match status" value="1"/>
</dbReference>
<dbReference type="PANTHER" id="PTHR30347">
    <property type="entry name" value="POTASSIUM CHANNEL RELATED"/>
    <property type="match status" value="1"/>
</dbReference>
<dbReference type="InterPro" id="IPR006685">
    <property type="entry name" value="MscS_channel_2nd"/>
</dbReference>
<feature type="domain" description="Mechanosensitive ion channel MscS C-terminal" evidence="9">
    <location>
        <begin position="194"/>
        <end position="277"/>
    </location>
</feature>
<dbReference type="SUPFAM" id="SSF82689">
    <property type="entry name" value="Mechanosensitive channel protein MscS (YggB), C-terminal domain"/>
    <property type="match status" value="1"/>
</dbReference>
<gene>
    <name evidence="11" type="ORF">EQP59_07835</name>
</gene>
<evidence type="ECO:0000256" key="1">
    <source>
        <dbReference type="ARBA" id="ARBA00004651"/>
    </source>
</evidence>
<keyword evidence="3" id="KW-1003">Cell membrane</keyword>